<dbReference type="InterPro" id="IPR013974">
    <property type="entry name" value="SAF"/>
</dbReference>
<protein>
    <submittedName>
        <fullName evidence="2">Sialic acid synthase</fullName>
    </submittedName>
</protein>
<sequence>MRRFHLGPFELSHENPPVFLAEIGGFFGQDYNLARAMILRIIAAGREVPHQPLILKTEILHDAEICLPGDTLETYSSKDGRVQQENYRALIERKVFPLEHYAKLFGLCRAENTPFIVSVYDFAGADFAVQSGAAALKIASGNLVHVPLIRHCASKGIPLLLDTGRSNIAEVHRAVAVARAAGCVDIVLQHSPDGHPALPKAHNLRILQTYNNVFSLPSSISDHHVGVEMLYLSVALGATVLEKGVHVAPDDLDIDISHTFSMDSLPEVLRTVYNCWQALGKPVRDANMKIDGVIGTSQRQCLVAKRDLVPGDTIGLDTVRFAFPCRGIPVEQWDLVDGWKITASIQAGTPIRWSDAKCDAR</sequence>
<dbReference type="STRING" id="411684.HPDFL43_01570"/>
<dbReference type="InterPro" id="IPR006190">
    <property type="entry name" value="SAF_AFP_Neu5Ac"/>
</dbReference>
<dbReference type="AlphaFoldDB" id="A9CZU0"/>
<dbReference type="GO" id="GO:0047444">
    <property type="term" value="F:N-acylneuraminate-9-phosphate synthase activity"/>
    <property type="evidence" value="ECO:0007669"/>
    <property type="project" value="TreeGrafter"/>
</dbReference>
<dbReference type="InterPro" id="IPR051690">
    <property type="entry name" value="PseI-like"/>
</dbReference>
<dbReference type="PANTHER" id="PTHR42966">
    <property type="entry name" value="N-ACETYLNEURAMINATE SYNTHASE"/>
    <property type="match status" value="1"/>
</dbReference>
<dbReference type="eggNOG" id="COG2089">
    <property type="taxonomic scope" value="Bacteria"/>
</dbReference>
<dbReference type="RefSeq" id="WP_040449069.1">
    <property type="nucleotide sequence ID" value="NZ_CM002917.1"/>
</dbReference>
<dbReference type="InterPro" id="IPR013132">
    <property type="entry name" value="PseI/NeuA/B-like_N"/>
</dbReference>
<dbReference type="PROSITE" id="PS50844">
    <property type="entry name" value="AFP_LIKE"/>
    <property type="match status" value="1"/>
</dbReference>
<dbReference type="EMBL" id="ABIA03000002">
    <property type="protein sequence ID" value="EDQ34845.2"/>
    <property type="molecule type" value="Genomic_DNA"/>
</dbReference>
<dbReference type="PANTHER" id="PTHR42966:SF1">
    <property type="entry name" value="SIALIC ACID SYNTHASE"/>
    <property type="match status" value="1"/>
</dbReference>
<dbReference type="Proteomes" id="UP000004291">
    <property type="component" value="Chromosome"/>
</dbReference>
<gene>
    <name evidence="2" type="ORF">HPDFL43_01570</name>
</gene>
<dbReference type="OrthoDB" id="9781701at2"/>
<name>A9CZU0_HOEPD</name>
<evidence type="ECO:0000259" key="1">
    <source>
        <dbReference type="PROSITE" id="PS50844"/>
    </source>
</evidence>
<reference evidence="2 3" key="2">
    <citation type="submission" date="2012-06" db="EMBL/GenBank/DDBJ databases">
        <authorList>
            <person name="Fiebig A."/>
        </authorList>
    </citation>
    <scope>NUCLEOTIDE SEQUENCE [LARGE SCALE GENOMIC DNA]</scope>
    <source>
        <strain evidence="2 3">DFL-43</strain>
    </source>
</reference>
<reference evidence="2 3" key="1">
    <citation type="submission" date="2007-10" db="EMBL/GenBank/DDBJ databases">
        <authorList>
            <person name="Wagner-Dobler I."/>
            <person name="Ferriera S."/>
            <person name="Johnson J."/>
            <person name="Kravitz S."/>
            <person name="Beeson K."/>
            <person name="Sutton G."/>
            <person name="Rogers Y.-H."/>
            <person name="Friedman R."/>
            <person name="Frazier M."/>
            <person name="Venter J.C."/>
        </authorList>
    </citation>
    <scope>NUCLEOTIDE SEQUENCE [LARGE SCALE GENOMIC DNA]</scope>
    <source>
        <strain evidence="2 3">DFL-43</strain>
    </source>
</reference>
<comment type="caution">
    <text evidence="2">The sequence shown here is derived from an EMBL/GenBank/DDBJ whole genome shotgun (WGS) entry which is preliminary data.</text>
</comment>
<proteinExistence type="predicted"/>
<dbReference type="GO" id="GO:0016051">
    <property type="term" value="P:carbohydrate biosynthetic process"/>
    <property type="evidence" value="ECO:0007669"/>
    <property type="project" value="InterPro"/>
</dbReference>
<evidence type="ECO:0000313" key="3">
    <source>
        <dbReference type="Proteomes" id="UP000004291"/>
    </source>
</evidence>
<dbReference type="Pfam" id="PF03102">
    <property type="entry name" value="NeuB"/>
    <property type="match status" value="1"/>
</dbReference>
<dbReference type="Pfam" id="PF08666">
    <property type="entry name" value="SAF"/>
    <property type="match status" value="1"/>
</dbReference>
<evidence type="ECO:0000313" key="2">
    <source>
        <dbReference type="EMBL" id="EDQ34845.2"/>
    </source>
</evidence>
<dbReference type="HOGENOM" id="CLU_785097_0_0_5"/>
<keyword evidence="3" id="KW-1185">Reference proteome</keyword>
<dbReference type="InterPro" id="IPR013785">
    <property type="entry name" value="Aldolase_TIM"/>
</dbReference>
<dbReference type="CDD" id="cd11615">
    <property type="entry name" value="SAF_NeuB_like"/>
    <property type="match status" value="1"/>
</dbReference>
<dbReference type="InterPro" id="IPR057736">
    <property type="entry name" value="SAF_PseI/NeuA/NeuB"/>
</dbReference>
<dbReference type="SUPFAM" id="SSF51569">
    <property type="entry name" value="Aldolase"/>
    <property type="match status" value="1"/>
</dbReference>
<dbReference type="SUPFAM" id="SSF51269">
    <property type="entry name" value="AFP III-like domain"/>
    <property type="match status" value="1"/>
</dbReference>
<dbReference type="Gene3D" id="3.90.1210.10">
    <property type="entry name" value="Antifreeze-like/N-acetylneuraminic acid synthase C-terminal domain"/>
    <property type="match status" value="1"/>
</dbReference>
<dbReference type="SMART" id="SM00858">
    <property type="entry name" value="SAF"/>
    <property type="match status" value="1"/>
</dbReference>
<accession>A9CZU0</accession>
<organism evidence="2 3">
    <name type="scientific">Hoeflea phototrophica (strain DSM 17068 / NCIMB 14078 / DFL-43)</name>
    <dbReference type="NCBI Taxonomy" id="411684"/>
    <lineage>
        <taxon>Bacteria</taxon>
        <taxon>Pseudomonadati</taxon>
        <taxon>Pseudomonadota</taxon>
        <taxon>Alphaproteobacteria</taxon>
        <taxon>Hyphomicrobiales</taxon>
        <taxon>Rhizobiaceae</taxon>
        <taxon>Hoeflea</taxon>
    </lineage>
</organism>
<feature type="domain" description="AFP-like" evidence="1">
    <location>
        <begin position="301"/>
        <end position="359"/>
    </location>
</feature>
<dbReference type="Gene3D" id="3.20.20.70">
    <property type="entry name" value="Aldolase class I"/>
    <property type="match status" value="1"/>
</dbReference>
<dbReference type="InterPro" id="IPR036732">
    <property type="entry name" value="AFP_Neu5c_C_sf"/>
</dbReference>